<evidence type="ECO:0000256" key="1">
    <source>
        <dbReference type="SAM" id="MobiDB-lite"/>
    </source>
</evidence>
<evidence type="ECO:0000313" key="3">
    <source>
        <dbReference type="Proteomes" id="UP000800094"/>
    </source>
</evidence>
<feature type="region of interest" description="Disordered" evidence="1">
    <location>
        <begin position="51"/>
        <end position="131"/>
    </location>
</feature>
<dbReference type="RefSeq" id="XP_033684840.1">
    <property type="nucleotide sequence ID" value="XM_033835494.1"/>
</dbReference>
<evidence type="ECO:0000313" key="2">
    <source>
        <dbReference type="EMBL" id="KAF2249836.1"/>
    </source>
</evidence>
<dbReference type="AlphaFoldDB" id="A0A6A6IHH7"/>
<gene>
    <name evidence="2" type="ORF">BU26DRAFT_604145</name>
</gene>
<protein>
    <submittedName>
        <fullName evidence="2">Uncharacterized protein</fullName>
    </submittedName>
</protein>
<feature type="compositionally biased region" description="Basic and acidic residues" evidence="1">
    <location>
        <begin position="60"/>
        <end position="99"/>
    </location>
</feature>
<accession>A0A6A6IHH7</accession>
<sequence length="131" mass="14024">MAAVHCHGFTRLPGGDTSADQLNLKLDRRRSPASGVDDSVRQKFPGADVIYASGASGAGDNREIPLSEGRDLDPRMGRPYKARDFEGVGGPEDKDRIYDENNPGNDDVRGNVRQGGDTVRPAGSMAGKLKK</sequence>
<keyword evidence="3" id="KW-1185">Reference proteome</keyword>
<dbReference type="Proteomes" id="UP000800094">
    <property type="component" value="Unassembled WGS sequence"/>
</dbReference>
<proteinExistence type="predicted"/>
<dbReference type="OrthoDB" id="3359339at2759"/>
<feature type="region of interest" description="Disordered" evidence="1">
    <location>
        <begin position="1"/>
        <end position="22"/>
    </location>
</feature>
<dbReference type="GeneID" id="54588824"/>
<organism evidence="2 3">
    <name type="scientific">Trematosphaeria pertusa</name>
    <dbReference type="NCBI Taxonomy" id="390896"/>
    <lineage>
        <taxon>Eukaryota</taxon>
        <taxon>Fungi</taxon>
        <taxon>Dikarya</taxon>
        <taxon>Ascomycota</taxon>
        <taxon>Pezizomycotina</taxon>
        <taxon>Dothideomycetes</taxon>
        <taxon>Pleosporomycetidae</taxon>
        <taxon>Pleosporales</taxon>
        <taxon>Massarineae</taxon>
        <taxon>Trematosphaeriaceae</taxon>
        <taxon>Trematosphaeria</taxon>
    </lineage>
</organism>
<dbReference type="EMBL" id="ML987194">
    <property type="protein sequence ID" value="KAF2249836.1"/>
    <property type="molecule type" value="Genomic_DNA"/>
</dbReference>
<name>A0A6A6IHH7_9PLEO</name>
<reference evidence="2" key="1">
    <citation type="journal article" date="2020" name="Stud. Mycol.">
        <title>101 Dothideomycetes genomes: a test case for predicting lifestyles and emergence of pathogens.</title>
        <authorList>
            <person name="Haridas S."/>
            <person name="Albert R."/>
            <person name="Binder M."/>
            <person name="Bloem J."/>
            <person name="Labutti K."/>
            <person name="Salamov A."/>
            <person name="Andreopoulos B."/>
            <person name="Baker S."/>
            <person name="Barry K."/>
            <person name="Bills G."/>
            <person name="Bluhm B."/>
            <person name="Cannon C."/>
            <person name="Castanera R."/>
            <person name="Culley D."/>
            <person name="Daum C."/>
            <person name="Ezra D."/>
            <person name="Gonzalez J."/>
            <person name="Henrissat B."/>
            <person name="Kuo A."/>
            <person name="Liang C."/>
            <person name="Lipzen A."/>
            <person name="Lutzoni F."/>
            <person name="Magnuson J."/>
            <person name="Mondo S."/>
            <person name="Nolan M."/>
            <person name="Ohm R."/>
            <person name="Pangilinan J."/>
            <person name="Park H.-J."/>
            <person name="Ramirez L."/>
            <person name="Alfaro M."/>
            <person name="Sun H."/>
            <person name="Tritt A."/>
            <person name="Yoshinaga Y."/>
            <person name="Zwiers L.-H."/>
            <person name="Turgeon B."/>
            <person name="Goodwin S."/>
            <person name="Spatafora J."/>
            <person name="Crous P."/>
            <person name="Grigoriev I."/>
        </authorList>
    </citation>
    <scope>NUCLEOTIDE SEQUENCE</scope>
    <source>
        <strain evidence="2">CBS 122368</strain>
    </source>
</reference>